<dbReference type="Pfam" id="PF00651">
    <property type="entry name" value="BTB"/>
    <property type="match status" value="1"/>
</dbReference>
<keyword evidence="4" id="KW-1185">Reference proteome</keyword>
<dbReference type="EMBL" id="CAJVPV010042006">
    <property type="protein sequence ID" value="CAG8763174.1"/>
    <property type="molecule type" value="Genomic_DNA"/>
</dbReference>
<feature type="region of interest" description="Disordered" evidence="1">
    <location>
        <begin position="277"/>
        <end position="333"/>
    </location>
</feature>
<evidence type="ECO:0000313" key="3">
    <source>
        <dbReference type="EMBL" id="CAG8763174.1"/>
    </source>
</evidence>
<evidence type="ECO:0000313" key="4">
    <source>
        <dbReference type="Proteomes" id="UP000789342"/>
    </source>
</evidence>
<feature type="compositionally biased region" description="Basic and acidic residues" evidence="1">
    <location>
        <begin position="290"/>
        <end position="311"/>
    </location>
</feature>
<dbReference type="InterPro" id="IPR000210">
    <property type="entry name" value="BTB/POZ_dom"/>
</dbReference>
<dbReference type="OrthoDB" id="6359816at2759"/>
<dbReference type="Proteomes" id="UP000789342">
    <property type="component" value="Unassembled WGS sequence"/>
</dbReference>
<dbReference type="InterPro" id="IPR011333">
    <property type="entry name" value="SKP1/BTB/POZ_sf"/>
</dbReference>
<feature type="domain" description="BTB" evidence="2">
    <location>
        <begin position="24"/>
        <end position="96"/>
    </location>
</feature>
<organism evidence="3 4">
    <name type="scientific">Acaulospora morrowiae</name>
    <dbReference type="NCBI Taxonomy" id="94023"/>
    <lineage>
        <taxon>Eukaryota</taxon>
        <taxon>Fungi</taxon>
        <taxon>Fungi incertae sedis</taxon>
        <taxon>Mucoromycota</taxon>
        <taxon>Glomeromycotina</taxon>
        <taxon>Glomeromycetes</taxon>
        <taxon>Diversisporales</taxon>
        <taxon>Acaulosporaceae</taxon>
        <taxon>Acaulospora</taxon>
    </lineage>
</organism>
<gene>
    <name evidence="3" type="ORF">AMORRO_LOCUS16075</name>
</gene>
<dbReference type="PANTHER" id="PTHR24410">
    <property type="entry name" value="HL07962P-RELATED"/>
    <property type="match status" value="1"/>
</dbReference>
<dbReference type="SMART" id="SM00225">
    <property type="entry name" value="BTB"/>
    <property type="match status" value="1"/>
</dbReference>
<dbReference type="AlphaFoldDB" id="A0A9N9NRA9"/>
<reference evidence="3" key="1">
    <citation type="submission" date="2021-06" db="EMBL/GenBank/DDBJ databases">
        <authorList>
            <person name="Kallberg Y."/>
            <person name="Tangrot J."/>
            <person name="Rosling A."/>
        </authorList>
    </citation>
    <scope>NUCLEOTIDE SEQUENCE</scope>
    <source>
        <strain evidence="3">CL551</strain>
    </source>
</reference>
<dbReference type="CDD" id="cd18186">
    <property type="entry name" value="BTB_POZ_ZBTB_KLHL-like"/>
    <property type="match status" value="1"/>
</dbReference>
<comment type="caution">
    <text evidence="3">The sequence shown here is derived from an EMBL/GenBank/DDBJ whole genome shotgun (WGS) entry which is preliminary data.</text>
</comment>
<evidence type="ECO:0000256" key="1">
    <source>
        <dbReference type="SAM" id="MobiDB-lite"/>
    </source>
</evidence>
<evidence type="ECO:0000259" key="2">
    <source>
        <dbReference type="PROSITE" id="PS50097"/>
    </source>
</evidence>
<feature type="non-terminal residue" evidence="3">
    <location>
        <position position="333"/>
    </location>
</feature>
<dbReference type="PROSITE" id="PS50097">
    <property type="entry name" value="BTB"/>
    <property type="match status" value="1"/>
</dbReference>
<name>A0A9N9NRA9_9GLOM</name>
<dbReference type="PANTHER" id="PTHR24410:SF23">
    <property type="entry name" value="BTB DOMAIN-CONTAINING PROTEIN-RELATED"/>
    <property type="match status" value="1"/>
</dbReference>
<dbReference type="Gene3D" id="3.30.710.10">
    <property type="entry name" value="Potassium Channel Kv1.1, Chain A"/>
    <property type="match status" value="1"/>
</dbReference>
<sequence length="333" mass="39029">MSTELLKLLSQDYSTLLSDGSELADVEVHVGQELKVYNVHSLILWTRSPYFRSEIWANKEEHSVDHKIIFSLPNISPKTFNTLLRYIYVGELDIASHSTKVLVLLMLAANDLGITNLIDCITKYLTAQKHRLNGLYFFINRECQGGKLPELQKLCDDILVNNPLSIIKSPEFMKVESKEELLFFYDNLPENLPASLPEVLLWEKLIEWGISHLKLPKDNNSYDNDQWGKLKQLLESFIEHINFENINRNDFLAKVKPYKSVLDQDKYIELMEKHMDVQQNQQPLEPPKPQPHEPYKQQPHEPYKQQPHEPYKQQPQQLPDQQSRLRTNRDRKS</sequence>
<dbReference type="InterPro" id="IPR051481">
    <property type="entry name" value="BTB-POZ/Galectin-3-binding"/>
</dbReference>
<feature type="compositionally biased region" description="Low complexity" evidence="1">
    <location>
        <begin position="313"/>
        <end position="322"/>
    </location>
</feature>
<proteinExistence type="predicted"/>
<dbReference type="SUPFAM" id="SSF54695">
    <property type="entry name" value="POZ domain"/>
    <property type="match status" value="1"/>
</dbReference>
<protein>
    <submittedName>
        <fullName evidence="3">12969_t:CDS:1</fullName>
    </submittedName>
</protein>
<accession>A0A9N9NRA9</accession>